<sequence>MLWMLSVALDSVVDPGIVLDAVEIWHHCRCCEHLAFRPQCAAAAKYKRNISGRNRGISFKNGEECSKLFAKKCVELAARPSRRLVQLFSLCSRLICTVDKHTHPRSGLGTFYLLGRNSWHSFPYPLASPPTAWRSRRCAAHRKTRRPVASSSTIPTFKNPGVARPGIEPCSPWREASRLTTQAPGSHKWKREQRPEARSLPLISASGVRVSDL</sequence>
<keyword evidence="3" id="KW-1185">Reference proteome</keyword>
<dbReference type="EMBL" id="JARBHB010000001">
    <property type="protein sequence ID" value="KAJ8895214.1"/>
    <property type="molecule type" value="Genomic_DNA"/>
</dbReference>
<organism evidence="2 3">
    <name type="scientific">Dryococelus australis</name>
    <dbReference type="NCBI Taxonomy" id="614101"/>
    <lineage>
        <taxon>Eukaryota</taxon>
        <taxon>Metazoa</taxon>
        <taxon>Ecdysozoa</taxon>
        <taxon>Arthropoda</taxon>
        <taxon>Hexapoda</taxon>
        <taxon>Insecta</taxon>
        <taxon>Pterygota</taxon>
        <taxon>Neoptera</taxon>
        <taxon>Polyneoptera</taxon>
        <taxon>Phasmatodea</taxon>
        <taxon>Verophasmatodea</taxon>
        <taxon>Anareolatae</taxon>
        <taxon>Phasmatidae</taxon>
        <taxon>Eurycanthinae</taxon>
        <taxon>Dryococelus</taxon>
    </lineage>
</organism>
<evidence type="ECO:0008006" key="4">
    <source>
        <dbReference type="Google" id="ProtNLM"/>
    </source>
</evidence>
<name>A0ABQ9IEX6_9NEOP</name>
<dbReference type="Proteomes" id="UP001159363">
    <property type="component" value="Chromosome 1"/>
</dbReference>
<evidence type="ECO:0000313" key="2">
    <source>
        <dbReference type="EMBL" id="KAJ8895214.1"/>
    </source>
</evidence>
<evidence type="ECO:0000313" key="3">
    <source>
        <dbReference type="Proteomes" id="UP001159363"/>
    </source>
</evidence>
<feature type="region of interest" description="Disordered" evidence="1">
    <location>
        <begin position="170"/>
        <end position="200"/>
    </location>
</feature>
<gene>
    <name evidence="2" type="ORF">PR048_000539</name>
</gene>
<reference evidence="2 3" key="1">
    <citation type="submission" date="2023-02" db="EMBL/GenBank/DDBJ databases">
        <title>LHISI_Scaffold_Assembly.</title>
        <authorList>
            <person name="Stuart O.P."/>
            <person name="Cleave R."/>
            <person name="Magrath M.J.L."/>
            <person name="Mikheyev A.S."/>
        </authorList>
    </citation>
    <scope>NUCLEOTIDE SEQUENCE [LARGE SCALE GENOMIC DNA]</scope>
    <source>
        <strain evidence="2">Daus_M_001</strain>
        <tissue evidence="2">Leg muscle</tissue>
    </source>
</reference>
<accession>A0ABQ9IEX6</accession>
<evidence type="ECO:0000256" key="1">
    <source>
        <dbReference type="SAM" id="MobiDB-lite"/>
    </source>
</evidence>
<comment type="caution">
    <text evidence="2">The sequence shown here is derived from an EMBL/GenBank/DDBJ whole genome shotgun (WGS) entry which is preliminary data.</text>
</comment>
<proteinExistence type="predicted"/>
<protein>
    <recommendedName>
        <fullName evidence="4">Secreted protein</fullName>
    </recommendedName>
</protein>